<dbReference type="InParanoid" id="A0A0P0W505"/>
<gene>
    <name evidence="2" type="ordered locus">Os03g0824650</name>
    <name evidence="2" type="ORF">OSNPB_030824650</name>
</gene>
<feature type="compositionally biased region" description="Low complexity" evidence="1">
    <location>
        <begin position="12"/>
        <end position="22"/>
    </location>
</feature>
<name>A0A0P0W505_ORYSJ</name>
<keyword evidence="3" id="KW-1185">Reference proteome</keyword>
<reference evidence="2 3" key="2">
    <citation type="journal article" date="2013" name="Plant Cell Physiol.">
        <title>Rice Annotation Project Database (RAP-DB): an integrative and interactive database for rice genomics.</title>
        <authorList>
            <person name="Sakai H."/>
            <person name="Lee S.S."/>
            <person name="Tanaka T."/>
            <person name="Numa H."/>
            <person name="Kim J."/>
            <person name="Kawahara Y."/>
            <person name="Wakimoto H."/>
            <person name="Yang C.C."/>
            <person name="Iwamoto M."/>
            <person name="Abe T."/>
            <person name="Yamada Y."/>
            <person name="Muto A."/>
            <person name="Inokuchi H."/>
            <person name="Ikemura T."/>
            <person name="Matsumoto T."/>
            <person name="Sasaki T."/>
            <person name="Itoh T."/>
        </authorList>
    </citation>
    <scope>NUCLEOTIDE SEQUENCE [LARGE SCALE GENOMIC DNA]</scope>
    <source>
        <strain evidence="3">cv. Nipponbare</strain>
    </source>
</reference>
<reference evidence="3" key="1">
    <citation type="journal article" date="2005" name="Nature">
        <title>The map-based sequence of the rice genome.</title>
        <authorList>
            <consortium name="International rice genome sequencing project (IRGSP)"/>
            <person name="Matsumoto T."/>
            <person name="Wu J."/>
            <person name="Kanamori H."/>
            <person name="Katayose Y."/>
            <person name="Fujisawa M."/>
            <person name="Namiki N."/>
            <person name="Mizuno H."/>
            <person name="Yamamoto K."/>
            <person name="Antonio B.A."/>
            <person name="Baba T."/>
            <person name="Sakata K."/>
            <person name="Nagamura Y."/>
            <person name="Aoki H."/>
            <person name="Arikawa K."/>
            <person name="Arita K."/>
            <person name="Bito T."/>
            <person name="Chiden Y."/>
            <person name="Fujitsuka N."/>
            <person name="Fukunaka R."/>
            <person name="Hamada M."/>
            <person name="Harada C."/>
            <person name="Hayashi A."/>
            <person name="Hijishita S."/>
            <person name="Honda M."/>
            <person name="Hosokawa S."/>
            <person name="Ichikawa Y."/>
            <person name="Idonuma A."/>
            <person name="Iijima M."/>
            <person name="Ikeda M."/>
            <person name="Ikeno M."/>
            <person name="Ito K."/>
            <person name="Ito S."/>
            <person name="Ito T."/>
            <person name="Ito Y."/>
            <person name="Ito Y."/>
            <person name="Iwabuchi A."/>
            <person name="Kamiya K."/>
            <person name="Karasawa W."/>
            <person name="Kurita K."/>
            <person name="Katagiri S."/>
            <person name="Kikuta A."/>
            <person name="Kobayashi H."/>
            <person name="Kobayashi N."/>
            <person name="Machita K."/>
            <person name="Maehara T."/>
            <person name="Masukawa M."/>
            <person name="Mizubayashi T."/>
            <person name="Mukai Y."/>
            <person name="Nagasaki H."/>
            <person name="Nagata Y."/>
            <person name="Naito S."/>
            <person name="Nakashima M."/>
            <person name="Nakama Y."/>
            <person name="Nakamichi Y."/>
            <person name="Nakamura M."/>
            <person name="Meguro A."/>
            <person name="Negishi M."/>
            <person name="Ohta I."/>
            <person name="Ohta T."/>
            <person name="Okamoto M."/>
            <person name="Ono N."/>
            <person name="Saji S."/>
            <person name="Sakaguchi M."/>
            <person name="Sakai K."/>
            <person name="Shibata M."/>
            <person name="Shimokawa T."/>
            <person name="Song J."/>
            <person name="Takazaki Y."/>
            <person name="Terasawa K."/>
            <person name="Tsugane M."/>
            <person name="Tsuji K."/>
            <person name="Ueda S."/>
            <person name="Waki K."/>
            <person name="Yamagata H."/>
            <person name="Yamamoto M."/>
            <person name="Yamamoto S."/>
            <person name="Yamane H."/>
            <person name="Yoshiki S."/>
            <person name="Yoshihara R."/>
            <person name="Yukawa K."/>
            <person name="Zhong H."/>
            <person name="Yano M."/>
            <person name="Yuan Q."/>
            <person name="Ouyang S."/>
            <person name="Liu J."/>
            <person name="Jones K.M."/>
            <person name="Gansberger K."/>
            <person name="Moffat K."/>
            <person name="Hill J."/>
            <person name="Bera J."/>
            <person name="Fadrosh D."/>
            <person name="Jin S."/>
            <person name="Johri S."/>
            <person name="Kim M."/>
            <person name="Overton L."/>
            <person name="Reardon M."/>
            <person name="Tsitrin T."/>
            <person name="Vuong H."/>
            <person name="Weaver B."/>
            <person name="Ciecko A."/>
            <person name="Tallon L."/>
            <person name="Jackson J."/>
            <person name="Pai G."/>
            <person name="Aken S.V."/>
            <person name="Utterback T."/>
            <person name="Reidmuller S."/>
            <person name="Feldblyum T."/>
            <person name="Hsiao J."/>
            <person name="Zismann V."/>
            <person name="Iobst S."/>
            <person name="de Vazeille A.R."/>
            <person name="Buell C.R."/>
            <person name="Ying K."/>
            <person name="Li Y."/>
            <person name="Lu T."/>
            <person name="Huang Y."/>
            <person name="Zhao Q."/>
            <person name="Feng Q."/>
            <person name="Zhang L."/>
            <person name="Zhu J."/>
            <person name="Weng Q."/>
            <person name="Mu J."/>
            <person name="Lu Y."/>
            <person name="Fan D."/>
            <person name="Liu Y."/>
            <person name="Guan J."/>
            <person name="Zhang Y."/>
            <person name="Yu S."/>
            <person name="Liu X."/>
            <person name="Zhang Y."/>
            <person name="Hong G."/>
            <person name="Han B."/>
            <person name="Choisne N."/>
            <person name="Demange N."/>
            <person name="Orjeda G."/>
            <person name="Samain S."/>
            <person name="Cattolico L."/>
            <person name="Pelletier E."/>
            <person name="Couloux A."/>
            <person name="Segurens B."/>
            <person name="Wincker P."/>
            <person name="D'Hont A."/>
            <person name="Scarpelli C."/>
            <person name="Weissenbach J."/>
            <person name="Salanoubat M."/>
            <person name="Quetier F."/>
            <person name="Yu Y."/>
            <person name="Kim H.R."/>
            <person name="Rambo T."/>
            <person name="Currie J."/>
            <person name="Collura K."/>
            <person name="Luo M."/>
            <person name="Yang T."/>
            <person name="Ammiraju J.S.S."/>
            <person name="Engler F."/>
            <person name="Soderlund C."/>
            <person name="Wing R.A."/>
            <person name="Palmer L.E."/>
            <person name="de la Bastide M."/>
            <person name="Spiegel L."/>
            <person name="Nascimento L."/>
            <person name="Zutavern T."/>
            <person name="O'Shaughnessy A."/>
            <person name="Dike S."/>
            <person name="Dedhia N."/>
            <person name="Preston R."/>
            <person name="Balija V."/>
            <person name="McCombie W.R."/>
            <person name="Chow T."/>
            <person name="Chen H."/>
            <person name="Chung M."/>
            <person name="Chen C."/>
            <person name="Shaw J."/>
            <person name="Wu H."/>
            <person name="Hsiao K."/>
            <person name="Chao Y."/>
            <person name="Chu M."/>
            <person name="Cheng C."/>
            <person name="Hour A."/>
            <person name="Lee P."/>
            <person name="Lin S."/>
            <person name="Lin Y."/>
            <person name="Liou J."/>
            <person name="Liu S."/>
            <person name="Hsing Y."/>
            <person name="Raghuvanshi S."/>
            <person name="Mohanty A."/>
            <person name="Bharti A.K."/>
            <person name="Gaur A."/>
            <person name="Gupta V."/>
            <person name="Kumar D."/>
            <person name="Ravi V."/>
            <person name="Vij S."/>
            <person name="Kapur A."/>
            <person name="Khurana P."/>
            <person name="Khurana P."/>
            <person name="Khurana J.P."/>
            <person name="Tyagi A.K."/>
            <person name="Gaikwad K."/>
            <person name="Singh A."/>
            <person name="Dalal V."/>
            <person name="Srivastava S."/>
            <person name="Dixit A."/>
            <person name="Pal A.K."/>
            <person name="Ghazi I.A."/>
            <person name="Yadav M."/>
            <person name="Pandit A."/>
            <person name="Bhargava A."/>
            <person name="Sureshbabu K."/>
            <person name="Batra K."/>
            <person name="Sharma T.R."/>
            <person name="Mohapatra T."/>
            <person name="Singh N.K."/>
            <person name="Messing J."/>
            <person name="Nelson A.B."/>
            <person name="Fuks G."/>
            <person name="Kavchok S."/>
            <person name="Keizer G."/>
            <person name="Linton E."/>
            <person name="Llaca V."/>
            <person name="Song R."/>
            <person name="Tanyolac B."/>
            <person name="Young S."/>
            <person name="Ho-Il K."/>
            <person name="Hahn J.H."/>
            <person name="Sangsakoo G."/>
            <person name="Vanavichit A."/>
            <person name="de Mattos Luiz.A.T."/>
            <person name="Zimmer P.D."/>
            <person name="Malone G."/>
            <person name="Dellagostin O."/>
            <person name="de Oliveira A.C."/>
            <person name="Bevan M."/>
            <person name="Bancroft I."/>
            <person name="Minx P."/>
            <person name="Cordum H."/>
            <person name="Wilson R."/>
            <person name="Cheng Z."/>
            <person name="Jin W."/>
            <person name="Jiang J."/>
            <person name="Leong S.A."/>
            <person name="Iwama H."/>
            <person name="Gojobori T."/>
            <person name="Itoh T."/>
            <person name="Niimura Y."/>
            <person name="Fujii Y."/>
            <person name="Habara T."/>
            <person name="Sakai H."/>
            <person name="Sato Y."/>
            <person name="Wilson G."/>
            <person name="Kumar K."/>
            <person name="McCouch S."/>
            <person name="Juretic N."/>
            <person name="Hoen D."/>
            <person name="Wright S."/>
            <person name="Bruskiewich R."/>
            <person name="Bureau T."/>
            <person name="Miyao A."/>
            <person name="Hirochika H."/>
            <person name="Nishikawa T."/>
            <person name="Kadowaki K."/>
            <person name="Sugiura M."/>
            <person name="Burr B."/>
            <person name="Sasaki T."/>
        </authorList>
    </citation>
    <scope>NUCLEOTIDE SEQUENCE [LARGE SCALE GENOMIC DNA]</scope>
    <source>
        <strain evidence="3">cv. Nipponbare</strain>
    </source>
</reference>
<feature type="region of interest" description="Disordered" evidence="1">
    <location>
        <begin position="1"/>
        <end position="50"/>
    </location>
</feature>
<feature type="compositionally biased region" description="Basic residues" evidence="1">
    <location>
        <begin position="135"/>
        <end position="150"/>
    </location>
</feature>
<dbReference type="PaxDb" id="39947-A0A0P0W505"/>
<evidence type="ECO:0000313" key="3">
    <source>
        <dbReference type="Proteomes" id="UP000059680"/>
    </source>
</evidence>
<feature type="compositionally biased region" description="Low complexity" evidence="1">
    <location>
        <begin position="110"/>
        <end position="119"/>
    </location>
</feature>
<dbReference type="EMBL" id="AP014959">
    <property type="protein sequence ID" value="BAS87139.1"/>
    <property type="molecule type" value="Genomic_DNA"/>
</dbReference>
<feature type="compositionally biased region" description="Low complexity" evidence="1">
    <location>
        <begin position="32"/>
        <end position="50"/>
    </location>
</feature>
<organism evidence="2 3">
    <name type="scientific">Oryza sativa subsp. japonica</name>
    <name type="common">Rice</name>
    <dbReference type="NCBI Taxonomy" id="39947"/>
    <lineage>
        <taxon>Eukaryota</taxon>
        <taxon>Viridiplantae</taxon>
        <taxon>Streptophyta</taxon>
        <taxon>Embryophyta</taxon>
        <taxon>Tracheophyta</taxon>
        <taxon>Spermatophyta</taxon>
        <taxon>Magnoliopsida</taxon>
        <taxon>Liliopsida</taxon>
        <taxon>Poales</taxon>
        <taxon>Poaceae</taxon>
        <taxon>BOP clade</taxon>
        <taxon>Oryzoideae</taxon>
        <taxon>Oryzeae</taxon>
        <taxon>Oryzinae</taxon>
        <taxon>Oryza</taxon>
        <taxon>Oryza sativa</taxon>
    </lineage>
</organism>
<evidence type="ECO:0000313" key="2">
    <source>
        <dbReference type="EMBL" id="BAS87139.1"/>
    </source>
</evidence>
<dbReference type="AlphaFoldDB" id="A0A0P0W505"/>
<dbReference type="Proteomes" id="UP000059680">
    <property type="component" value="Chromosome 3"/>
</dbReference>
<sequence length="150" mass="16401">MSNTGTARSRRSLASSCASSASNVLSMSPDESFTAATARASSSHISSWPSLPMCIRSRTRYGGSSLTGMSSCDSATKPCSLCRRGVGRRGSWQSRRRCRCGARGWARRAAWPPRPCAGGARRRRGTRQRPWNTRPGRRRGGPGTRPRTRR</sequence>
<reference evidence="2 3" key="3">
    <citation type="journal article" date="2013" name="Rice">
        <title>Improvement of the Oryza sativa Nipponbare reference genome using next generation sequence and optical map data.</title>
        <authorList>
            <person name="Kawahara Y."/>
            <person name="de la Bastide M."/>
            <person name="Hamilton J.P."/>
            <person name="Kanamori H."/>
            <person name="McCombie W.R."/>
            <person name="Ouyang S."/>
            <person name="Schwartz D.C."/>
            <person name="Tanaka T."/>
            <person name="Wu J."/>
            <person name="Zhou S."/>
            <person name="Childs K.L."/>
            <person name="Davidson R.M."/>
            <person name="Lin H."/>
            <person name="Quesada-Ocampo L."/>
            <person name="Vaillancourt B."/>
            <person name="Sakai H."/>
            <person name="Lee S.S."/>
            <person name="Kim J."/>
            <person name="Numa H."/>
            <person name="Itoh T."/>
            <person name="Buell C.R."/>
            <person name="Matsumoto T."/>
        </authorList>
    </citation>
    <scope>NUCLEOTIDE SEQUENCE [LARGE SCALE GENOMIC DNA]</scope>
    <source>
        <strain evidence="3">cv. Nipponbare</strain>
    </source>
</reference>
<dbReference type="Gramene" id="Os03t0824650-00">
    <property type="protein sequence ID" value="Os03t0824650-00"/>
    <property type="gene ID" value="Os03g0824650"/>
</dbReference>
<proteinExistence type="predicted"/>
<accession>A0A0P0W505</accession>
<feature type="region of interest" description="Disordered" evidence="1">
    <location>
        <begin position="110"/>
        <end position="150"/>
    </location>
</feature>
<protein>
    <submittedName>
        <fullName evidence="2">Os03g0824650 protein</fullName>
    </submittedName>
</protein>
<evidence type="ECO:0000256" key="1">
    <source>
        <dbReference type="SAM" id="MobiDB-lite"/>
    </source>
</evidence>